<evidence type="ECO:0000259" key="1">
    <source>
        <dbReference type="PROSITE" id="PS51186"/>
    </source>
</evidence>
<dbReference type="EMBL" id="JARJJS010000003">
    <property type="protein sequence ID" value="MDF4026038.1"/>
    <property type="molecule type" value="Genomic_DNA"/>
</dbReference>
<dbReference type="PANTHER" id="PTHR43441:SF10">
    <property type="entry name" value="ACETYLTRANSFERASE"/>
    <property type="match status" value="1"/>
</dbReference>
<dbReference type="Gene3D" id="3.40.630.30">
    <property type="match status" value="1"/>
</dbReference>
<comment type="caution">
    <text evidence="2">The sequence shown here is derived from an EMBL/GenBank/DDBJ whole genome shotgun (WGS) entry which is preliminary data.</text>
</comment>
<sequence length="187" mass="21054">MTIDTVPYPQDLTDGVVRLRAYRDTDADAMAEAVRESAASVGRWMPWARADYDTATAQDWIRLCKQAWLLGDGFEMLIEDAHTGRYLGGMGVNQRHREHRFANLGYWLRTSAHGKGYVTRAGKLALGFAFETVHLTRIEIVAARENHPSRKAAERIGGVFEGMLRNRLVINEKPFDAAMYSVVPGDR</sequence>
<gene>
    <name evidence="2" type="ORF">P3W24_13775</name>
</gene>
<dbReference type="Pfam" id="PF13302">
    <property type="entry name" value="Acetyltransf_3"/>
    <property type="match status" value="1"/>
</dbReference>
<evidence type="ECO:0000313" key="2">
    <source>
        <dbReference type="EMBL" id="MDF4026038.1"/>
    </source>
</evidence>
<dbReference type="InterPro" id="IPR000182">
    <property type="entry name" value="GNAT_dom"/>
</dbReference>
<reference evidence="2 3" key="1">
    <citation type="journal article" date="2024" name="Curr. Microbiol.">
        <title>Luteibacter sahnii sp. nov., A Novel Yellow-Colored Xanthomonadin Pigment Producing Probiotic Bacterium from Healthy Rice Seed Microbiome.</title>
        <authorList>
            <person name="Jaiswal G."/>
            <person name="Rana R."/>
            <person name="Nayak P.K."/>
            <person name="Chouhan R."/>
            <person name="Gandhi S.G."/>
            <person name="Patel H.K."/>
            <person name="Patil P.B."/>
        </authorList>
    </citation>
    <scope>NUCLEOTIDE SEQUENCE [LARGE SCALE GENOMIC DNA]</scope>
    <source>
        <strain evidence="2 3">PPL201</strain>
    </source>
</reference>
<feature type="domain" description="N-acetyltransferase" evidence="1">
    <location>
        <begin position="17"/>
        <end position="176"/>
    </location>
</feature>
<dbReference type="PROSITE" id="PS51186">
    <property type="entry name" value="GNAT"/>
    <property type="match status" value="1"/>
</dbReference>
<keyword evidence="3" id="KW-1185">Reference proteome</keyword>
<protein>
    <submittedName>
        <fullName evidence="2">GNAT family N-acetyltransferase</fullName>
    </submittedName>
</protein>
<organism evidence="2 3">
    <name type="scientific">Luteibacter sahnii</name>
    <dbReference type="NCBI Taxonomy" id="3021977"/>
    <lineage>
        <taxon>Bacteria</taxon>
        <taxon>Pseudomonadati</taxon>
        <taxon>Pseudomonadota</taxon>
        <taxon>Gammaproteobacteria</taxon>
        <taxon>Lysobacterales</taxon>
        <taxon>Rhodanobacteraceae</taxon>
        <taxon>Luteibacter</taxon>
    </lineage>
</organism>
<dbReference type="PANTHER" id="PTHR43441">
    <property type="entry name" value="RIBOSOMAL-PROTEIN-SERINE ACETYLTRANSFERASE"/>
    <property type="match status" value="1"/>
</dbReference>
<name>A0ABT6BDV4_9GAMM</name>
<dbReference type="Proteomes" id="UP001528850">
    <property type="component" value="Unassembled WGS sequence"/>
</dbReference>
<proteinExistence type="predicted"/>
<evidence type="ECO:0000313" key="3">
    <source>
        <dbReference type="Proteomes" id="UP001528850"/>
    </source>
</evidence>
<dbReference type="SUPFAM" id="SSF55729">
    <property type="entry name" value="Acyl-CoA N-acyltransferases (Nat)"/>
    <property type="match status" value="1"/>
</dbReference>
<dbReference type="InterPro" id="IPR016181">
    <property type="entry name" value="Acyl_CoA_acyltransferase"/>
</dbReference>
<dbReference type="InterPro" id="IPR051908">
    <property type="entry name" value="Ribosomal_N-acetyltransferase"/>
</dbReference>
<accession>A0ABT6BDV4</accession>